<gene>
    <name evidence="2" type="ORF">WA026_014416</name>
</gene>
<proteinExistence type="predicted"/>
<feature type="compositionally biased region" description="Low complexity" evidence="1">
    <location>
        <begin position="49"/>
        <end position="61"/>
    </location>
</feature>
<dbReference type="Proteomes" id="UP001431783">
    <property type="component" value="Unassembled WGS sequence"/>
</dbReference>
<organism evidence="2 3">
    <name type="scientific">Henosepilachna vigintioctopunctata</name>
    <dbReference type="NCBI Taxonomy" id="420089"/>
    <lineage>
        <taxon>Eukaryota</taxon>
        <taxon>Metazoa</taxon>
        <taxon>Ecdysozoa</taxon>
        <taxon>Arthropoda</taxon>
        <taxon>Hexapoda</taxon>
        <taxon>Insecta</taxon>
        <taxon>Pterygota</taxon>
        <taxon>Neoptera</taxon>
        <taxon>Endopterygota</taxon>
        <taxon>Coleoptera</taxon>
        <taxon>Polyphaga</taxon>
        <taxon>Cucujiformia</taxon>
        <taxon>Coccinelloidea</taxon>
        <taxon>Coccinellidae</taxon>
        <taxon>Epilachninae</taxon>
        <taxon>Epilachnini</taxon>
        <taxon>Henosepilachna</taxon>
    </lineage>
</organism>
<evidence type="ECO:0000313" key="3">
    <source>
        <dbReference type="Proteomes" id="UP001431783"/>
    </source>
</evidence>
<sequence length="61" mass="7135">MSKSSDAIPRDCFSSLDYRPRYLETVKEEISIAESRPSSRLSRSHSARLRSASTTRPRWRY</sequence>
<name>A0AAW1UM12_9CUCU</name>
<evidence type="ECO:0000256" key="1">
    <source>
        <dbReference type="SAM" id="MobiDB-lite"/>
    </source>
</evidence>
<comment type="caution">
    <text evidence="2">The sequence shown here is derived from an EMBL/GenBank/DDBJ whole genome shotgun (WGS) entry which is preliminary data.</text>
</comment>
<evidence type="ECO:0000313" key="2">
    <source>
        <dbReference type="EMBL" id="KAK9881072.1"/>
    </source>
</evidence>
<accession>A0AAW1UM12</accession>
<feature type="region of interest" description="Disordered" evidence="1">
    <location>
        <begin position="34"/>
        <end position="61"/>
    </location>
</feature>
<dbReference type="AlphaFoldDB" id="A0AAW1UM12"/>
<keyword evidence="3" id="KW-1185">Reference proteome</keyword>
<dbReference type="EMBL" id="JARQZJ010000067">
    <property type="protein sequence ID" value="KAK9881072.1"/>
    <property type="molecule type" value="Genomic_DNA"/>
</dbReference>
<protein>
    <submittedName>
        <fullName evidence="2">Uncharacterized protein</fullName>
    </submittedName>
</protein>
<reference evidence="2 3" key="1">
    <citation type="submission" date="2023-03" db="EMBL/GenBank/DDBJ databases">
        <title>Genome insight into feeding habits of ladybird beetles.</title>
        <authorList>
            <person name="Li H.-S."/>
            <person name="Huang Y.-H."/>
            <person name="Pang H."/>
        </authorList>
    </citation>
    <scope>NUCLEOTIDE SEQUENCE [LARGE SCALE GENOMIC DNA]</scope>
    <source>
        <strain evidence="2">SYSU_2023b</strain>
        <tissue evidence="2">Whole body</tissue>
    </source>
</reference>